<dbReference type="SUPFAM" id="SSF64518">
    <property type="entry name" value="Phase 1 flagellin"/>
    <property type="match status" value="2"/>
</dbReference>
<evidence type="ECO:0000256" key="3">
    <source>
        <dbReference type="ARBA" id="ARBA00005709"/>
    </source>
</evidence>
<gene>
    <name evidence="6" type="ORF">SMD27_08210</name>
</gene>
<proteinExistence type="inferred from homology"/>
<dbReference type="InterPro" id="IPR001029">
    <property type="entry name" value="Flagellin_N"/>
</dbReference>
<dbReference type="InterPro" id="IPR001492">
    <property type="entry name" value="Flagellin"/>
</dbReference>
<organism evidence="6 7">
    <name type="scientific">Dongia soli</name>
    <dbReference type="NCBI Taxonomy" id="600628"/>
    <lineage>
        <taxon>Bacteria</taxon>
        <taxon>Pseudomonadati</taxon>
        <taxon>Pseudomonadota</taxon>
        <taxon>Alphaproteobacteria</taxon>
        <taxon>Rhodospirillales</taxon>
        <taxon>Dongiaceae</taxon>
        <taxon>Dongia</taxon>
    </lineage>
</organism>
<name>A0ABU5E918_9PROT</name>
<comment type="subcellular location">
    <subcellularLocation>
        <location evidence="1">Bacterial flagellum</location>
    </subcellularLocation>
    <subcellularLocation>
        <location evidence="2">Secreted</location>
    </subcellularLocation>
</comment>
<accession>A0ABU5E918</accession>
<dbReference type="Pfam" id="PF00669">
    <property type="entry name" value="Flagellin_N"/>
    <property type="match status" value="1"/>
</dbReference>
<protein>
    <recommendedName>
        <fullName evidence="5">Flagellin N-terminal domain-containing protein</fullName>
    </recommendedName>
</protein>
<evidence type="ECO:0000259" key="5">
    <source>
        <dbReference type="Pfam" id="PF00669"/>
    </source>
</evidence>
<dbReference type="RefSeq" id="WP_320507884.1">
    <property type="nucleotide sequence ID" value="NZ_JAXCLW010000002.1"/>
</dbReference>
<reference evidence="6 7" key="1">
    <citation type="journal article" date="2016" name="Antonie Van Leeuwenhoek">
        <title>Dongia soli sp. nov., isolated from soil from Dokdo, Korea.</title>
        <authorList>
            <person name="Kim D.U."/>
            <person name="Lee H."/>
            <person name="Kim H."/>
            <person name="Kim S.G."/>
            <person name="Ka J.O."/>
        </authorList>
    </citation>
    <scope>NUCLEOTIDE SEQUENCE [LARGE SCALE GENOMIC DNA]</scope>
    <source>
        <strain evidence="6 7">D78</strain>
    </source>
</reference>
<dbReference type="Gene3D" id="1.20.1330.10">
    <property type="entry name" value="f41 fragment of flagellin, N-terminal domain"/>
    <property type="match status" value="1"/>
</dbReference>
<evidence type="ECO:0000313" key="7">
    <source>
        <dbReference type="Proteomes" id="UP001279642"/>
    </source>
</evidence>
<dbReference type="PANTHER" id="PTHR42792">
    <property type="entry name" value="FLAGELLIN"/>
    <property type="match status" value="1"/>
</dbReference>
<evidence type="ECO:0000256" key="2">
    <source>
        <dbReference type="ARBA" id="ARBA00004613"/>
    </source>
</evidence>
<dbReference type="PANTHER" id="PTHR42792:SF2">
    <property type="entry name" value="FLAGELLIN"/>
    <property type="match status" value="1"/>
</dbReference>
<evidence type="ECO:0000313" key="6">
    <source>
        <dbReference type="EMBL" id="MDY0882823.1"/>
    </source>
</evidence>
<dbReference type="EMBL" id="JAXCLW010000002">
    <property type="protein sequence ID" value="MDY0882823.1"/>
    <property type="molecule type" value="Genomic_DNA"/>
</dbReference>
<dbReference type="Proteomes" id="UP001279642">
    <property type="component" value="Unassembled WGS sequence"/>
</dbReference>
<evidence type="ECO:0000256" key="4">
    <source>
        <dbReference type="ARBA" id="ARBA00023143"/>
    </source>
</evidence>
<keyword evidence="7" id="KW-1185">Reference proteome</keyword>
<keyword evidence="4" id="KW-0975">Bacterial flagellum</keyword>
<comment type="similarity">
    <text evidence="3">Belongs to the bacterial flagellin family.</text>
</comment>
<comment type="caution">
    <text evidence="6">The sequence shown here is derived from an EMBL/GenBank/DDBJ whole genome shotgun (WGS) entry which is preliminary data.</text>
</comment>
<feature type="domain" description="Flagellin N-terminal" evidence="5">
    <location>
        <begin position="16"/>
        <end position="145"/>
    </location>
</feature>
<evidence type="ECO:0000256" key="1">
    <source>
        <dbReference type="ARBA" id="ARBA00004365"/>
    </source>
</evidence>
<sequence length="752" mass="77494">MADSIALSSGIRSNLLLLQQTSTQLQNTQLKLATGNKINSALDGPTSFFSAQSLNQRAGDLDGLKDGIGQAISTLKAADSGITQITNLIEQAQGLTTQALSSLGNDAGSVATRNSLADQYNTLLRNIDSLAQDSGYAGKNLLVGSGLRLDATASSKANVNALAGISGASVSNVTKADQYTIEVTGDGAISGSTKDIADAEELRGISNLNISGFDSTKAGNFDDISIKMSGGKGKDKVFTITEGDKSTTLTFTQKQWQEANANGDVLHAAVSFNSGTKVSFDVNFEDIEDVADTAGVGTSVIEKNVNLQVKATNAAGETIVRDGMNSLGQGKISNGENSFAFDSGTARVTVDERQILQGAAYNQAVSSTYGTGAGAINSITTSSAVTADSTYSISAVGSSFNYVTNQFDTYQVTLSVDGSAGTAVAVSAANASNVTLSVGGLDFATDLNLGELTKLTTDAAAPVTADVTATQQVTGISADQIDISSVDPTKFADNTVTGLTYTVDATSADNATVTVTDDKGGKFVKTGVDLTGAGPTSIDITMGGGTNDGVKFSLTLNSSVSNGTAINVTAKVKGDYTGLAYDGSSSSPKQVTAKFDVRAAHTSNDAVLETKQAVDGTDANNMAVQLNETNTSNVTVVSQNVQTDGQGLKLDLAQNGWSDRSDIENAVKQLDAAKLTLRAASSALSTNLNIIQTREDYTADFTNVLKEGAGKLTLADQNEEGANILTLQTRQQLGTISLSLANQAQQAILRLF</sequence>